<name>A0ABP1QF79_9HEXA</name>
<dbReference type="InterPro" id="IPR016024">
    <property type="entry name" value="ARM-type_fold"/>
</dbReference>
<dbReference type="Pfam" id="PF25577">
    <property type="entry name" value="TPR_TAF2_C"/>
    <property type="match status" value="1"/>
</dbReference>
<sequence length="1200" mass="136575">MHQVIHLEGISLQRKNIIGLVELTLVARRPRLRIVKISCKQCKIYKVTINKTETEFSYYDPAIEITETEHPNNQYSLDQFAVHHRNAVLECDPDAGGGEIVIRIPPELSHIIDEGRRFTVEMEYSLEHPQSGMHFFVPDDPSGQERAHMFTTRHENSSRLWFPCIDSYSEVCTWDLEFKVEENLVAISCGDLVETVQDTGRMKTYHYFVSTPTAAPNIGLAVGPFEIYVDPNMHEVVHFCLPGLMNLLRWTSRFTHEIFEYYEDLLATRFPYSSFKTVYVHEASEEMTSYSSMCILDTNLLHTSAIIDQTYITRRFTALSLAEQFYSCYISMQHTSDAWLSKGISNYLCGLYLKKFFGNNEYRHWIHSELQEVIKFEQQYGGVILDPSLLDKSSTSGTTGIGNLCSNSNNSLQQAPRPSHVSAEGGDGDFYFSLVNPQTISPLYLKIMAKKAHLTIRMLEHRIGSQLLLQVLNKQLSLASIYISQTNESGNRIVSAQPINPNPPGTQSGQTAPGANPTSPMLISTASFTRAIFTVTGKDMTVFMDQWVRQGGHVRFHMSFIFNRKRNTVELELKQECLQQLGVRKYVGPLTVALQELDGTFKHVLQIEGTQAKADIVCHSKSRRQKKKKIPLCTGEEVDMDLSSMDADSPVLWIRLDPEMTLIRAVDTRQPDFQWQYQLRHERDVTAQVEAIGALEAYPNQQSRMALTDLIENEQAFYKVRCEACSCLTKIANLMVSSWTGPPAMLGIFRKLFGSFSCPQIVKQNDFSNLQHYFLLKTIPVAMASLRNVHGICPSEVHKFLIDLFKYNDNSRNRFSDNYYRAALVASLGNTVTPVVSLLQPGSDITAESLSSDTRIIMEEISRCLNLEKMLQCYKFTVTVECLKALRKLQKFGHLPNHVELFKDYACYGQFHDVRLSALDAIVDYTKTDGKLEDVEYLLDIIENDPNPRMRHDLSRLIVHCLSEKSADRRSKTKLPFHNKAIALRIWKKMNYDLAIDARLRCDLVDLYYTLFGTRKPVCLLDESQQHLADEITSRRKSPLTVREDVDFKPEVVEEVGEAELPNIVSAGVLSSKHESMASDNSAELPDALDSSLPTSFEPEMFRTEKEIEIESSEREVKAKFRSDTKSVESKDGEVEAGESSSHKKHSHHSHHHSKAKKKKEKKKKHKHKHKHKHSHEHKKKVKEETLSSASSGSNSPAQT</sequence>
<organism evidence="12 13">
    <name type="scientific">Orchesella dallaii</name>
    <dbReference type="NCBI Taxonomy" id="48710"/>
    <lineage>
        <taxon>Eukaryota</taxon>
        <taxon>Metazoa</taxon>
        <taxon>Ecdysozoa</taxon>
        <taxon>Arthropoda</taxon>
        <taxon>Hexapoda</taxon>
        <taxon>Collembola</taxon>
        <taxon>Entomobryomorpha</taxon>
        <taxon>Entomobryoidea</taxon>
        <taxon>Orchesellidae</taxon>
        <taxon>Orchesellinae</taxon>
        <taxon>Orchesella</taxon>
    </lineage>
</organism>
<dbReference type="InterPro" id="IPR045357">
    <property type="entry name" value="Aminopeptidase_N-like_N"/>
</dbReference>
<evidence type="ECO:0000256" key="3">
    <source>
        <dbReference type="ARBA" id="ARBA00017363"/>
    </source>
</evidence>
<evidence type="ECO:0000256" key="1">
    <source>
        <dbReference type="ARBA" id="ARBA00004123"/>
    </source>
</evidence>
<evidence type="ECO:0000313" key="12">
    <source>
        <dbReference type="EMBL" id="CAL8096925.1"/>
    </source>
</evidence>
<feature type="compositionally biased region" description="Basic and acidic residues" evidence="8">
    <location>
        <begin position="1100"/>
        <end position="1134"/>
    </location>
</feature>
<proteinExistence type="inferred from homology"/>
<dbReference type="SUPFAM" id="SSF63737">
    <property type="entry name" value="Leukotriene A4 hydrolase N-terminal domain"/>
    <property type="match status" value="1"/>
</dbReference>
<evidence type="ECO:0000313" key="13">
    <source>
        <dbReference type="Proteomes" id="UP001642540"/>
    </source>
</evidence>
<dbReference type="InterPro" id="IPR042097">
    <property type="entry name" value="Aminopeptidase_N-like_N_sf"/>
</dbReference>
<dbReference type="SUPFAM" id="SSF55486">
    <property type="entry name" value="Metalloproteases ('zincins'), catalytic domain"/>
    <property type="match status" value="1"/>
</dbReference>
<dbReference type="PANTHER" id="PTHR15137">
    <property type="entry name" value="TRANSCRIPTION INITIATION FACTOR TFIID"/>
    <property type="match status" value="1"/>
</dbReference>
<comment type="similarity">
    <text evidence="2">Belongs to the TAF2 family.</text>
</comment>
<dbReference type="EMBL" id="CAXLJM020000028">
    <property type="protein sequence ID" value="CAL8096925.1"/>
    <property type="molecule type" value="Genomic_DNA"/>
</dbReference>
<feature type="compositionally biased region" description="Low complexity" evidence="8">
    <location>
        <begin position="1188"/>
        <end position="1200"/>
    </location>
</feature>
<evidence type="ECO:0000256" key="6">
    <source>
        <dbReference type="ARBA" id="ARBA00023242"/>
    </source>
</evidence>
<dbReference type="SUPFAM" id="SSF48371">
    <property type="entry name" value="ARM repeat"/>
    <property type="match status" value="1"/>
</dbReference>
<feature type="domain" description="Aminopeptidase N-like N-terminal" evidence="9">
    <location>
        <begin position="44"/>
        <end position="212"/>
    </location>
</feature>
<feature type="domain" description="Transcription initiation factor TFIID subunit 2 Ig-like" evidence="10">
    <location>
        <begin position="552"/>
        <end position="671"/>
    </location>
</feature>
<dbReference type="Pfam" id="PF25316">
    <property type="entry name" value="TAF2_3rd"/>
    <property type="match status" value="1"/>
</dbReference>
<accession>A0ABP1QF79</accession>
<feature type="region of interest" description="Disordered" evidence="8">
    <location>
        <begin position="493"/>
        <end position="518"/>
    </location>
</feature>
<dbReference type="Proteomes" id="UP001642540">
    <property type="component" value="Unassembled WGS sequence"/>
</dbReference>
<keyword evidence="6" id="KW-0539">Nucleus</keyword>
<keyword evidence="4" id="KW-0805">Transcription regulation</keyword>
<keyword evidence="5" id="KW-0804">Transcription</keyword>
<feature type="compositionally biased region" description="Basic residues" evidence="8">
    <location>
        <begin position="1143"/>
        <end position="1181"/>
    </location>
</feature>
<evidence type="ECO:0000256" key="5">
    <source>
        <dbReference type="ARBA" id="ARBA00023163"/>
    </source>
</evidence>
<dbReference type="Gene3D" id="2.60.40.1730">
    <property type="entry name" value="tricorn interacting facor f3 domain"/>
    <property type="match status" value="1"/>
</dbReference>
<evidence type="ECO:0000259" key="9">
    <source>
        <dbReference type="Pfam" id="PF17900"/>
    </source>
</evidence>
<comment type="caution">
    <text evidence="12">The sequence shown here is derived from an EMBL/GenBank/DDBJ whole genome shotgun (WGS) entry which is preliminary data.</text>
</comment>
<evidence type="ECO:0000259" key="11">
    <source>
        <dbReference type="Pfam" id="PF25577"/>
    </source>
</evidence>
<dbReference type="InterPro" id="IPR057991">
    <property type="entry name" value="TPR_TAF2_C"/>
</dbReference>
<gene>
    <name evidence="12" type="ORF">ODALV1_LOCUS9491</name>
</gene>
<dbReference type="CDD" id="cd09839">
    <property type="entry name" value="M1_like_TAF2"/>
    <property type="match status" value="1"/>
</dbReference>
<dbReference type="InterPro" id="IPR057345">
    <property type="entry name" value="Ig-like_TAF2"/>
</dbReference>
<evidence type="ECO:0000256" key="8">
    <source>
        <dbReference type="SAM" id="MobiDB-lite"/>
    </source>
</evidence>
<protein>
    <recommendedName>
        <fullName evidence="3">Transcription initiation factor TFIID subunit 2</fullName>
    </recommendedName>
    <alternativeName>
        <fullName evidence="7">Transcription initiation factor TFIID 150 kDa subunit</fullName>
    </alternativeName>
</protein>
<reference evidence="12 13" key="1">
    <citation type="submission" date="2024-08" db="EMBL/GenBank/DDBJ databases">
        <authorList>
            <person name="Cucini C."/>
            <person name="Frati F."/>
        </authorList>
    </citation>
    <scope>NUCLEOTIDE SEQUENCE [LARGE SCALE GENOMIC DNA]</scope>
</reference>
<feature type="region of interest" description="Disordered" evidence="8">
    <location>
        <begin position="1075"/>
        <end position="1200"/>
    </location>
</feature>
<evidence type="ECO:0000259" key="10">
    <source>
        <dbReference type="Pfam" id="PF25316"/>
    </source>
</evidence>
<dbReference type="PANTHER" id="PTHR15137:SF9">
    <property type="entry name" value="TRANSCRIPTION INITIATION FACTOR TFIID SUBUNIT 2"/>
    <property type="match status" value="1"/>
</dbReference>
<evidence type="ECO:0000256" key="4">
    <source>
        <dbReference type="ARBA" id="ARBA00023015"/>
    </source>
</evidence>
<evidence type="ECO:0000256" key="7">
    <source>
        <dbReference type="ARBA" id="ARBA00033345"/>
    </source>
</evidence>
<feature type="domain" description="Transcription initiation factor TFIID subunit 2 TPR repeats" evidence="11">
    <location>
        <begin position="672"/>
        <end position="1032"/>
    </location>
</feature>
<dbReference type="InterPro" id="IPR027268">
    <property type="entry name" value="Peptidase_M4/M1_CTD_sf"/>
</dbReference>
<evidence type="ECO:0000256" key="2">
    <source>
        <dbReference type="ARBA" id="ARBA00010937"/>
    </source>
</evidence>
<keyword evidence="13" id="KW-1185">Reference proteome</keyword>
<dbReference type="InterPro" id="IPR037813">
    <property type="entry name" value="TAF2"/>
</dbReference>
<comment type="subcellular location">
    <subcellularLocation>
        <location evidence="1">Nucleus</location>
    </subcellularLocation>
</comment>
<dbReference type="Pfam" id="PF17900">
    <property type="entry name" value="Peptidase_M1_N"/>
    <property type="match status" value="1"/>
</dbReference>
<dbReference type="Gene3D" id="1.10.390.10">
    <property type="entry name" value="Neutral Protease Domain 2"/>
    <property type="match status" value="1"/>
</dbReference>